<comment type="caution">
    <text evidence="1">The sequence shown here is derived from an EMBL/GenBank/DDBJ whole genome shotgun (WGS) entry which is preliminary data.</text>
</comment>
<proteinExistence type="predicted"/>
<keyword evidence="2" id="KW-1185">Reference proteome</keyword>
<gene>
    <name evidence="1" type="ORF">FP2506_12339</name>
</gene>
<reference evidence="1 2" key="1">
    <citation type="journal article" date="2010" name="J. Bacteriol.">
        <title>Genome sequence of Fulvimarina pelagi HTCC2506T, a Mn(II)-oxidizing alphaproteobacterium possessing an aerobic anoxygenic photosynthetic gene cluster and Xanthorhodopsin.</title>
        <authorList>
            <person name="Kang I."/>
            <person name="Oh H.M."/>
            <person name="Lim S.I."/>
            <person name="Ferriera S."/>
            <person name="Giovannoni S.J."/>
            <person name="Cho J.C."/>
        </authorList>
    </citation>
    <scope>NUCLEOTIDE SEQUENCE [LARGE SCALE GENOMIC DNA]</scope>
    <source>
        <strain evidence="1 2">HTCC2506</strain>
    </source>
</reference>
<accession>Q0G1M8</accession>
<dbReference type="Proteomes" id="UP000004310">
    <property type="component" value="Unassembled WGS sequence"/>
</dbReference>
<evidence type="ECO:0000313" key="1">
    <source>
        <dbReference type="EMBL" id="EAU41053.1"/>
    </source>
</evidence>
<dbReference type="HOGENOM" id="CLU_3403696_0_0_5"/>
<dbReference type="EMBL" id="AATP01000004">
    <property type="protein sequence ID" value="EAU41053.1"/>
    <property type="molecule type" value="Genomic_DNA"/>
</dbReference>
<sequence length="30" mass="3318">MLLLELPCGMIFSVEDSRSLRIVNGAAIRL</sequence>
<organism evidence="1 2">
    <name type="scientific">Fulvimarina pelagi HTCC2506</name>
    <dbReference type="NCBI Taxonomy" id="314231"/>
    <lineage>
        <taxon>Bacteria</taxon>
        <taxon>Pseudomonadati</taxon>
        <taxon>Pseudomonadota</taxon>
        <taxon>Alphaproteobacteria</taxon>
        <taxon>Hyphomicrobiales</taxon>
        <taxon>Aurantimonadaceae</taxon>
        <taxon>Fulvimarina</taxon>
    </lineage>
</organism>
<name>Q0G1M8_9HYPH</name>
<dbReference type="AlphaFoldDB" id="Q0G1M8"/>
<protein>
    <submittedName>
        <fullName evidence="1">Uncharacterized protein</fullName>
    </submittedName>
</protein>
<evidence type="ECO:0000313" key="2">
    <source>
        <dbReference type="Proteomes" id="UP000004310"/>
    </source>
</evidence>